<reference evidence="3" key="1">
    <citation type="submission" date="2016-10" db="EMBL/GenBank/DDBJ databases">
        <authorList>
            <person name="Varghese N."/>
            <person name="Submissions S."/>
        </authorList>
    </citation>
    <scope>NUCLEOTIDE SEQUENCE [LARGE SCALE GENOMIC DNA]</scope>
    <source>
        <strain evidence="3">DSM 23445</strain>
    </source>
</reference>
<dbReference type="Proteomes" id="UP000199673">
    <property type="component" value="Unassembled WGS sequence"/>
</dbReference>
<evidence type="ECO:0008006" key="4">
    <source>
        <dbReference type="Google" id="ProtNLM"/>
    </source>
</evidence>
<feature type="signal peptide" evidence="1">
    <location>
        <begin position="1"/>
        <end position="24"/>
    </location>
</feature>
<sequence length="170" mass="18179">MKSLKYVVILVALAFSSCIEQELAYETFDGSVVEFDATVLNSPSPGKVFPLLTRVPNYGFPVTSSNPVISESSGTVRFRVNFVSAHRTSDVTINYSVVSGETTAVEGVHYSTPGTLVIPANSSYGELEVQTLPNDTDATPVTLVLQLEGNGSDVLPSENFKQLGISISQN</sequence>
<dbReference type="OrthoDB" id="674388at2"/>
<dbReference type="STRING" id="305507.SAMN04489724_1385"/>
<dbReference type="AlphaFoldDB" id="A0A1I6ZPH9"/>
<evidence type="ECO:0000256" key="1">
    <source>
        <dbReference type="SAM" id="SignalP"/>
    </source>
</evidence>
<gene>
    <name evidence="2" type="ORF">SAMN04489724_1385</name>
</gene>
<dbReference type="EMBL" id="FPBF01000002">
    <property type="protein sequence ID" value="SFT64485.1"/>
    <property type="molecule type" value="Genomic_DNA"/>
</dbReference>
<dbReference type="SUPFAM" id="SSF141072">
    <property type="entry name" value="CalX-like"/>
    <property type="match status" value="1"/>
</dbReference>
<keyword evidence="1" id="KW-0732">Signal</keyword>
<dbReference type="InterPro" id="IPR038081">
    <property type="entry name" value="CalX-like_sf"/>
</dbReference>
<name>A0A1I6ZPH9_9BACT</name>
<protein>
    <recommendedName>
        <fullName evidence="4">DUF4843 domain-containing protein</fullName>
    </recommendedName>
</protein>
<accession>A0A1I6ZPH9</accession>
<keyword evidence="3" id="KW-1185">Reference proteome</keyword>
<proteinExistence type="predicted"/>
<evidence type="ECO:0000313" key="3">
    <source>
        <dbReference type="Proteomes" id="UP000199673"/>
    </source>
</evidence>
<organism evidence="2 3">
    <name type="scientific">Algoriphagus locisalis</name>
    <dbReference type="NCBI Taxonomy" id="305507"/>
    <lineage>
        <taxon>Bacteria</taxon>
        <taxon>Pseudomonadati</taxon>
        <taxon>Bacteroidota</taxon>
        <taxon>Cytophagia</taxon>
        <taxon>Cytophagales</taxon>
        <taxon>Cyclobacteriaceae</taxon>
        <taxon>Algoriphagus</taxon>
    </lineage>
</organism>
<dbReference type="RefSeq" id="WP_091691976.1">
    <property type="nucleotide sequence ID" value="NZ_FPBF01000002.1"/>
</dbReference>
<dbReference type="Gene3D" id="2.60.40.2030">
    <property type="match status" value="1"/>
</dbReference>
<evidence type="ECO:0000313" key="2">
    <source>
        <dbReference type="EMBL" id="SFT64485.1"/>
    </source>
</evidence>
<feature type="chain" id="PRO_5011694144" description="DUF4843 domain-containing protein" evidence="1">
    <location>
        <begin position="25"/>
        <end position="170"/>
    </location>
</feature>
<dbReference type="PROSITE" id="PS51257">
    <property type="entry name" value="PROKAR_LIPOPROTEIN"/>
    <property type="match status" value="1"/>
</dbReference>